<keyword evidence="1" id="KW-0175">Coiled coil</keyword>
<feature type="compositionally biased region" description="Low complexity" evidence="2">
    <location>
        <begin position="25"/>
        <end position="48"/>
    </location>
</feature>
<proteinExistence type="predicted"/>
<feature type="region of interest" description="Disordered" evidence="2">
    <location>
        <begin position="1"/>
        <end position="135"/>
    </location>
</feature>
<dbReference type="EMBL" id="JAFIQS010000004">
    <property type="protein sequence ID" value="KAG5169926.1"/>
    <property type="molecule type" value="Genomic_DNA"/>
</dbReference>
<organism evidence="3">
    <name type="scientific">Psilocybe cubensis</name>
    <name type="common">Psychedelic mushroom</name>
    <name type="synonym">Stropharia cubensis</name>
    <dbReference type="NCBI Taxonomy" id="181762"/>
    <lineage>
        <taxon>Eukaryota</taxon>
        <taxon>Fungi</taxon>
        <taxon>Dikarya</taxon>
        <taxon>Basidiomycota</taxon>
        <taxon>Agaricomycotina</taxon>
        <taxon>Agaricomycetes</taxon>
        <taxon>Agaricomycetidae</taxon>
        <taxon>Agaricales</taxon>
        <taxon>Agaricineae</taxon>
        <taxon>Strophariaceae</taxon>
        <taxon>Psilocybe</taxon>
    </lineage>
</organism>
<protein>
    <submittedName>
        <fullName evidence="3">Uncharacterized protein</fullName>
    </submittedName>
</protein>
<feature type="coiled-coil region" evidence="1">
    <location>
        <begin position="182"/>
        <end position="209"/>
    </location>
</feature>
<accession>A0A8H8CLJ6</accession>
<evidence type="ECO:0000256" key="2">
    <source>
        <dbReference type="SAM" id="MobiDB-lite"/>
    </source>
</evidence>
<comment type="caution">
    <text evidence="3">The sequence shown here is derived from an EMBL/GenBank/DDBJ whole genome shotgun (WGS) entry which is preliminary data.</text>
</comment>
<feature type="compositionally biased region" description="Low complexity" evidence="2">
    <location>
        <begin position="87"/>
        <end position="111"/>
    </location>
</feature>
<dbReference type="AlphaFoldDB" id="A0A8H8CLJ6"/>
<reference evidence="3" key="1">
    <citation type="submission" date="2021-02" db="EMBL/GenBank/DDBJ databases">
        <title>Psilocybe cubensis genome.</title>
        <authorList>
            <person name="Mckernan K.J."/>
            <person name="Crawford S."/>
            <person name="Trippe A."/>
            <person name="Kane L.T."/>
            <person name="Mclaughlin S."/>
        </authorList>
    </citation>
    <scope>NUCLEOTIDE SEQUENCE [LARGE SCALE GENOMIC DNA]</scope>
    <source>
        <strain evidence="3">MGC-MH-2018</strain>
    </source>
</reference>
<evidence type="ECO:0000256" key="1">
    <source>
        <dbReference type="SAM" id="Coils"/>
    </source>
</evidence>
<evidence type="ECO:0000313" key="3">
    <source>
        <dbReference type="EMBL" id="KAG5169926.1"/>
    </source>
</evidence>
<sequence length="217" mass="24182">MSPGQSRHAMNLRPPRTPRWRRRTPASPSAAPRRGGPSASAPAAPQRAGLRASGPVRRRLPARQAAIRTRHSVTEGVVRTVVRRAEAPAAAAATESSNNSEGEEIISLSSDSDSELDPNTWGEETPGSPVRVRNRTRASCSAREAMKVIQKEVLRLSKFQELLEEEYDAEEIGQAFRFIDKEEELTDRIDFLERQVKSLRQTLEHIQGRAQLHLGRH</sequence>
<name>A0A8H8CLJ6_PSICU</name>
<gene>
    <name evidence="3" type="ORF">JR316_004308</name>
</gene>